<keyword evidence="2" id="KW-0472">Membrane</keyword>
<reference evidence="3 4" key="1">
    <citation type="submission" date="2017-10" db="EMBL/GenBank/DDBJ databases">
        <title>Sequencing the genomes of 1000 actinobacteria strains.</title>
        <authorList>
            <person name="Klenk H.-P."/>
        </authorList>
    </citation>
    <scope>NUCLEOTIDE SEQUENCE [LARGE SCALE GENOMIC DNA]</scope>
    <source>
        <strain evidence="3 4">DSM 46092</strain>
    </source>
</reference>
<feature type="transmembrane region" description="Helical" evidence="2">
    <location>
        <begin position="42"/>
        <end position="61"/>
    </location>
</feature>
<dbReference type="RefSeq" id="WP_098512619.1">
    <property type="nucleotide sequence ID" value="NZ_JBIAKZ010000046.1"/>
</dbReference>
<keyword evidence="2" id="KW-1133">Transmembrane helix</keyword>
<organism evidence="3 4">
    <name type="scientific">Amycolatopsis sulphurea</name>
    <dbReference type="NCBI Taxonomy" id="76022"/>
    <lineage>
        <taxon>Bacteria</taxon>
        <taxon>Bacillati</taxon>
        <taxon>Actinomycetota</taxon>
        <taxon>Actinomycetes</taxon>
        <taxon>Pseudonocardiales</taxon>
        <taxon>Pseudonocardiaceae</taxon>
        <taxon>Amycolatopsis</taxon>
    </lineage>
</organism>
<keyword evidence="4" id="KW-1185">Reference proteome</keyword>
<feature type="compositionally biased region" description="Polar residues" evidence="1">
    <location>
        <begin position="96"/>
        <end position="108"/>
    </location>
</feature>
<evidence type="ECO:0000313" key="4">
    <source>
        <dbReference type="Proteomes" id="UP000243542"/>
    </source>
</evidence>
<keyword evidence="2" id="KW-0812">Transmembrane</keyword>
<proteinExistence type="predicted"/>
<accession>A0A2A9FBL9</accession>
<evidence type="ECO:0000256" key="2">
    <source>
        <dbReference type="SAM" id="Phobius"/>
    </source>
</evidence>
<dbReference type="AlphaFoldDB" id="A0A2A9FBL9"/>
<dbReference type="EMBL" id="PDJK01000002">
    <property type="protein sequence ID" value="PFG48558.1"/>
    <property type="molecule type" value="Genomic_DNA"/>
</dbReference>
<dbReference type="Proteomes" id="UP000243542">
    <property type="component" value="Unassembled WGS sequence"/>
</dbReference>
<comment type="caution">
    <text evidence="3">The sequence shown here is derived from an EMBL/GenBank/DDBJ whole genome shotgun (WGS) entry which is preliminary data.</text>
</comment>
<evidence type="ECO:0000256" key="1">
    <source>
        <dbReference type="SAM" id="MobiDB-lite"/>
    </source>
</evidence>
<feature type="region of interest" description="Disordered" evidence="1">
    <location>
        <begin position="71"/>
        <end position="121"/>
    </location>
</feature>
<name>A0A2A9FBL9_9PSEU</name>
<protein>
    <submittedName>
        <fullName evidence="3">Uncharacterized protein</fullName>
    </submittedName>
</protein>
<gene>
    <name evidence="3" type="ORF">ATK36_3657</name>
</gene>
<sequence>MDEHDLEKLLSGAPGEIPPAGFDLADVVRRSQRETLRRRNRIAVGAAAVLVAAGFGTWGIVGSVGDTSGSSPVMNSADGPAQPSGPAARPFGTGGNQNFPSPQSRQGDSGNGKTGPVAEGTHGCARVDWELATALAGELPGHLIPANASPGSACTTDSRGAGFPLPDGAISAAVFPSGRPVVVPAQPAGSRTVQHAAAGGGTVVLVSVPGTSGQPPPFAAELDRLVAGLAARF</sequence>
<evidence type="ECO:0000313" key="3">
    <source>
        <dbReference type="EMBL" id="PFG48558.1"/>
    </source>
</evidence>